<dbReference type="PANTHER" id="PTHR38075">
    <property type="entry name" value="DUF4139 DOMAIN-CONTAINING PROTEIN"/>
    <property type="match status" value="1"/>
</dbReference>
<dbReference type="PANTHER" id="PTHR38075:SF1">
    <property type="entry name" value="DUF4139 DOMAIN-CONTAINING PROTEIN"/>
    <property type="match status" value="1"/>
</dbReference>
<gene>
    <name evidence="1" type="ORF">HHL09_17175</name>
</gene>
<sequence length="503" mass="56364">MNPALICPTSTFSATNRCCGKPSNFRNHPLMKALAVTVALVSTMNAETALTIYNQNLAVVRETLPVELKAGESTLTFDRATAQVLPDSVVLRDPAGKAAFSILEQSYRNDPVSRSLLLSHFEGQVIDFRTTYPDGKVEVKPGKIIRSGHVPGGVPQDPIIEVDGKLRFQLPGEPLFPALGNDSILRPTLSWQLGSQDGAKFDAQLSYLSNGFNWEADYNLVAPEKGETVTLTGWVTVENNSGTGFDKALVKLVAGDVNIIEPAMPAAPMARGLAMAADRFEAKVQEKAFDDFHLYTLPRPLSIRDKETKQVEFLRSPAVKAVKRYVYDPNSMRFFGGGAAQTQPIQGMEFPKDVAIYWEFKNEEANGLGVPLPAGRVRFYRSDDQDGNLEFVGENNIDHTPRNEEVSLYTGNAFDLVGERKITNFERDDRADWLKETIEVTVKNRSKEPKEIVVREHLWRWLNWKIENNSMDYEKKDAQKIEFIVKLAPDEEKKVTYTAHYSW</sequence>
<dbReference type="EMBL" id="CP051774">
    <property type="protein sequence ID" value="QJE97443.1"/>
    <property type="molecule type" value="Genomic_DNA"/>
</dbReference>
<keyword evidence="2" id="KW-1185">Reference proteome</keyword>
<dbReference type="AlphaFoldDB" id="A0A858RNA6"/>
<name>A0A858RNA6_9BACT</name>
<dbReference type="KEGG" id="luo:HHL09_17175"/>
<evidence type="ECO:0000313" key="1">
    <source>
        <dbReference type="EMBL" id="QJE97443.1"/>
    </source>
</evidence>
<organism evidence="1 2">
    <name type="scientific">Luteolibacter luteus</name>
    <dbReference type="NCBI Taxonomy" id="2728835"/>
    <lineage>
        <taxon>Bacteria</taxon>
        <taxon>Pseudomonadati</taxon>
        <taxon>Verrucomicrobiota</taxon>
        <taxon>Verrucomicrobiia</taxon>
        <taxon>Verrucomicrobiales</taxon>
        <taxon>Verrucomicrobiaceae</taxon>
        <taxon>Luteolibacter</taxon>
    </lineage>
</organism>
<dbReference type="Proteomes" id="UP000501812">
    <property type="component" value="Chromosome"/>
</dbReference>
<accession>A0A858RNA6</accession>
<evidence type="ECO:0000313" key="2">
    <source>
        <dbReference type="Proteomes" id="UP000501812"/>
    </source>
</evidence>
<reference evidence="1 2" key="1">
    <citation type="submission" date="2020-04" db="EMBL/GenBank/DDBJ databases">
        <title>Luteolibacter sp. G-1-1-1 isolated from soil.</title>
        <authorList>
            <person name="Dahal R.H."/>
        </authorList>
    </citation>
    <scope>NUCLEOTIDE SEQUENCE [LARGE SCALE GENOMIC DNA]</scope>
    <source>
        <strain evidence="1 2">G-1-1-1</strain>
    </source>
</reference>
<protein>
    <submittedName>
        <fullName evidence="1">DUF4139 domain-containing protein</fullName>
    </submittedName>
</protein>
<proteinExistence type="predicted"/>